<feature type="region of interest" description="Disordered" evidence="1">
    <location>
        <begin position="96"/>
        <end position="118"/>
    </location>
</feature>
<protein>
    <submittedName>
        <fullName evidence="2">Uncharacterized protein</fullName>
    </submittedName>
</protein>
<evidence type="ECO:0000256" key="1">
    <source>
        <dbReference type="SAM" id="MobiDB-lite"/>
    </source>
</evidence>
<evidence type="ECO:0000313" key="2">
    <source>
        <dbReference type="EMBL" id="GFC57601.1"/>
    </source>
</evidence>
<name>A0A699Q6T9_TANCI</name>
<accession>A0A699Q6T9</accession>
<feature type="non-terminal residue" evidence="2">
    <location>
        <position position="1"/>
    </location>
</feature>
<sequence>VIVIVVQTDYAFLNKISKHAAEPLSVILQLEPEKLARPVNVPISRDARVSPPIAKESSVTPASKSLELPNNVALTSSAVDSWKNEDNVVVELSVGKKGDGSFPSSAIDEEVDANPSRV</sequence>
<proteinExistence type="predicted"/>
<gene>
    <name evidence="2" type="ORF">Tci_829571</name>
</gene>
<reference evidence="2" key="1">
    <citation type="journal article" date="2019" name="Sci. Rep.">
        <title>Draft genome of Tanacetum cinerariifolium, the natural source of mosquito coil.</title>
        <authorList>
            <person name="Yamashiro T."/>
            <person name="Shiraishi A."/>
            <person name="Satake H."/>
            <person name="Nakayama K."/>
        </authorList>
    </citation>
    <scope>NUCLEOTIDE SEQUENCE</scope>
</reference>
<comment type="caution">
    <text evidence="2">The sequence shown here is derived from an EMBL/GenBank/DDBJ whole genome shotgun (WGS) entry which is preliminary data.</text>
</comment>
<dbReference type="AlphaFoldDB" id="A0A699Q6T9"/>
<dbReference type="EMBL" id="BKCJ010974291">
    <property type="protein sequence ID" value="GFC57601.1"/>
    <property type="molecule type" value="Genomic_DNA"/>
</dbReference>
<organism evidence="2">
    <name type="scientific">Tanacetum cinerariifolium</name>
    <name type="common">Dalmatian daisy</name>
    <name type="synonym">Chrysanthemum cinerariifolium</name>
    <dbReference type="NCBI Taxonomy" id="118510"/>
    <lineage>
        <taxon>Eukaryota</taxon>
        <taxon>Viridiplantae</taxon>
        <taxon>Streptophyta</taxon>
        <taxon>Embryophyta</taxon>
        <taxon>Tracheophyta</taxon>
        <taxon>Spermatophyta</taxon>
        <taxon>Magnoliopsida</taxon>
        <taxon>eudicotyledons</taxon>
        <taxon>Gunneridae</taxon>
        <taxon>Pentapetalae</taxon>
        <taxon>asterids</taxon>
        <taxon>campanulids</taxon>
        <taxon>Asterales</taxon>
        <taxon>Asteraceae</taxon>
        <taxon>Asteroideae</taxon>
        <taxon>Anthemideae</taxon>
        <taxon>Anthemidinae</taxon>
        <taxon>Tanacetum</taxon>
    </lineage>
</organism>